<accession>A0ABS8UX47</accession>
<protein>
    <submittedName>
        <fullName evidence="2">Uncharacterized protein</fullName>
    </submittedName>
</protein>
<keyword evidence="3" id="KW-1185">Reference proteome</keyword>
<dbReference type="EMBL" id="JACEIK010002763">
    <property type="protein sequence ID" value="MCD9638710.1"/>
    <property type="molecule type" value="Genomic_DNA"/>
</dbReference>
<evidence type="ECO:0000313" key="3">
    <source>
        <dbReference type="Proteomes" id="UP000823775"/>
    </source>
</evidence>
<evidence type="ECO:0000313" key="2">
    <source>
        <dbReference type="EMBL" id="MCD9638710.1"/>
    </source>
</evidence>
<evidence type="ECO:0000256" key="1">
    <source>
        <dbReference type="SAM" id="MobiDB-lite"/>
    </source>
</evidence>
<feature type="region of interest" description="Disordered" evidence="1">
    <location>
        <begin position="182"/>
        <end position="203"/>
    </location>
</feature>
<sequence>MAAQTTENNTTVIQDIVENDIFEWEIEEEVVGELIADVFLKGEELEEGPFTLPVDPYPPELVWEFYASYLARQQLLKRRGHTEAFPCLTSVWVQGQEVPAACPLFRPLDKTVQVNSVITLETKIDKEALVMKWAMYTGNITPPSHGYRPTPYSQSAIKKALQPAKDKLASLCSTVDVLESKPTNPCEPEVVPEAPRSPADDWWVGNKSESKLVSDEEPYHSLPPPPPMRSMYDVDISWTPGGVATMSYHELRTLLEN</sequence>
<proteinExistence type="predicted"/>
<name>A0ABS8UX47_DATST</name>
<organism evidence="2 3">
    <name type="scientific">Datura stramonium</name>
    <name type="common">Jimsonweed</name>
    <name type="synonym">Common thornapple</name>
    <dbReference type="NCBI Taxonomy" id="4076"/>
    <lineage>
        <taxon>Eukaryota</taxon>
        <taxon>Viridiplantae</taxon>
        <taxon>Streptophyta</taxon>
        <taxon>Embryophyta</taxon>
        <taxon>Tracheophyta</taxon>
        <taxon>Spermatophyta</taxon>
        <taxon>Magnoliopsida</taxon>
        <taxon>eudicotyledons</taxon>
        <taxon>Gunneridae</taxon>
        <taxon>Pentapetalae</taxon>
        <taxon>asterids</taxon>
        <taxon>lamiids</taxon>
        <taxon>Solanales</taxon>
        <taxon>Solanaceae</taxon>
        <taxon>Solanoideae</taxon>
        <taxon>Datureae</taxon>
        <taxon>Datura</taxon>
    </lineage>
</organism>
<comment type="caution">
    <text evidence="2">The sequence shown here is derived from an EMBL/GenBank/DDBJ whole genome shotgun (WGS) entry which is preliminary data.</text>
</comment>
<gene>
    <name evidence="2" type="ORF">HAX54_022847</name>
</gene>
<reference evidence="2 3" key="1">
    <citation type="journal article" date="2021" name="BMC Genomics">
        <title>Datura genome reveals duplications of psychoactive alkaloid biosynthetic genes and high mutation rate following tissue culture.</title>
        <authorList>
            <person name="Rajewski A."/>
            <person name="Carter-House D."/>
            <person name="Stajich J."/>
            <person name="Litt A."/>
        </authorList>
    </citation>
    <scope>NUCLEOTIDE SEQUENCE [LARGE SCALE GENOMIC DNA]</scope>
    <source>
        <strain evidence="2">AR-01</strain>
    </source>
</reference>
<dbReference type="Proteomes" id="UP000823775">
    <property type="component" value="Unassembled WGS sequence"/>
</dbReference>